<dbReference type="AlphaFoldDB" id="A0A445MLG3"/>
<organism evidence="1">
    <name type="scientific">Ensete ventricosum</name>
    <name type="common">Abyssinian banana</name>
    <name type="synonym">Musa ensete</name>
    <dbReference type="NCBI Taxonomy" id="4639"/>
    <lineage>
        <taxon>Eukaryota</taxon>
        <taxon>Viridiplantae</taxon>
        <taxon>Streptophyta</taxon>
        <taxon>Embryophyta</taxon>
        <taxon>Tracheophyta</taxon>
        <taxon>Spermatophyta</taxon>
        <taxon>Magnoliopsida</taxon>
        <taxon>Liliopsida</taxon>
        <taxon>Zingiberales</taxon>
        <taxon>Musaceae</taxon>
        <taxon>Ensete</taxon>
    </lineage>
</organism>
<evidence type="ECO:0000313" key="1">
    <source>
        <dbReference type="EMBL" id="RZR74961.1"/>
    </source>
</evidence>
<dbReference type="Proteomes" id="UP000290560">
    <property type="component" value="Unassembled WGS sequence"/>
</dbReference>
<name>A0A445MLG3_ENSVE</name>
<proteinExistence type="predicted"/>
<gene>
    <name evidence="1" type="ORF">BHM03_00046769</name>
</gene>
<dbReference type="EMBL" id="KV876477">
    <property type="protein sequence ID" value="RZR74961.1"/>
    <property type="molecule type" value="Genomic_DNA"/>
</dbReference>
<accession>A0A445MLG3</accession>
<protein>
    <submittedName>
        <fullName evidence="1">Uncharacterized protein</fullName>
    </submittedName>
</protein>
<sequence>MSDGVFSVLRQSVDQRLNPINPRFGFFLRALYPKEPSLALVEFLQARFKNIEAGFHRSKPLFMAPFSSWRTRLCILCSRRVPNFTLVMFTIALLMSGSSSLRASLHLQPTCSCLGQSIRCILRPLPQPSAFLTERSPFSPSVIASITAYATLPASTAAILHCHLPPLFPTLFPPLSSHAFDRRRHQQQSPQPQHQPPATPIVSVLLLLGHTIIATPSCVIASASQQQPSAFRYNNHAFTAAL</sequence>
<reference evidence="1" key="1">
    <citation type="journal article" date="2018" name="Data Brief">
        <title>Genome sequence data from 17 accessions of Ensete ventricosum, a staple food crop for millions in Ethiopia.</title>
        <authorList>
            <person name="Yemataw Z."/>
            <person name="Muzemil S."/>
            <person name="Ambachew D."/>
            <person name="Tripathi L."/>
            <person name="Tesfaye K."/>
            <person name="Chala A."/>
            <person name="Farbos A."/>
            <person name="O'Neill P."/>
            <person name="Moore K."/>
            <person name="Grant M."/>
            <person name="Studholme D.J."/>
        </authorList>
    </citation>
    <scope>NUCLEOTIDE SEQUENCE [LARGE SCALE GENOMIC DNA]</scope>
    <source>
        <tissue evidence="1">Leaf</tissue>
    </source>
</reference>